<dbReference type="Proteomes" id="UP000053424">
    <property type="component" value="Unassembled WGS sequence"/>
</dbReference>
<organism evidence="1 2">
    <name type="scientific">Hebeloma cylindrosporum</name>
    <dbReference type="NCBI Taxonomy" id="76867"/>
    <lineage>
        <taxon>Eukaryota</taxon>
        <taxon>Fungi</taxon>
        <taxon>Dikarya</taxon>
        <taxon>Basidiomycota</taxon>
        <taxon>Agaricomycotina</taxon>
        <taxon>Agaricomycetes</taxon>
        <taxon>Agaricomycetidae</taxon>
        <taxon>Agaricales</taxon>
        <taxon>Agaricineae</taxon>
        <taxon>Hymenogastraceae</taxon>
        <taxon>Hebeloma</taxon>
    </lineage>
</organism>
<protein>
    <submittedName>
        <fullName evidence="1">Uncharacterized protein</fullName>
    </submittedName>
</protein>
<dbReference type="HOGENOM" id="CLU_2794213_0_0_1"/>
<gene>
    <name evidence="1" type="ORF">M413DRAFT_446769</name>
</gene>
<reference evidence="1 2" key="1">
    <citation type="submission" date="2014-04" db="EMBL/GenBank/DDBJ databases">
        <authorList>
            <consortium name="DOE Joint Genome Institute"/>
            <person name="Kuo A."/>
            <person name="Gay G."/>
            <person name="Dore J."/>
            <person name="Kohler A."/>
            <person name="Nagy L.G."/>
            <person name="Floudas D."/>
            <person name="Copeland A."/>
            <person name="Barry K.W."/>
            <person name="Cichocki N."/>
            <person name="Veneault-Fourrey C."/>
            <person name="LaButti K."/>
            <person name="Lindquist E.A."/>
            <person name="Lipzen A."/>
            <person name="Lundell T."/>
            <person name="Morin E."/>
            <person name="Murat C."/>
            <person name="Sun H."/>
            <person name="Tunlid A."/>
            <person name="Henrissat B."/>
            <person name="Grigoriev I.V."/>
            <person name="Hibbett D.S."/>
            <person name="Martin F."/>
            <person name="Nordberg H.P."/>
            <person name="Cantor M.N."/>
            <person name="Hua S.X."/>
        </authorList>
    </citation>
    <scope>NUCLEOTIDE SEQUENCE [LARGE SCALE GENOMIC DNA]</scope>
    <source>
        <strain evidence="2">h7</strain>
    </source>
</reference>
<dbReference type="EMBL" id="KN831784">
    <property type="protein sequence ID" value="KIM39848.1"/>
    <property type="molecule type" value="Genomic_DNA"/>
</dbReference>
<evidence type="ECO:0000313" key="2">
    <source>
        <dbReference type="Proteomes" id="UP000053424"/>
    </source>
</evidence>
<keyword evidence="2" id="KW-1185">Reference proteome</keyword>
<sequence length="68" mass="7551">MSGIPRRINLFARYADGSHFYLMTTEGDPGGTPVPRGHVRENPGVATLTGSKLARTLEEQNLCRGHWR</sequence>
<reference evidence="2" key="2">
    <citation type="submission" date="2015-01" db="EMBL/GenBank/DDBJ databases">
        <title>Evolutionary Origins and Diversification of the Mycorrhizal Mutualists.</title>
        <authorList>
            <consortium name="DOE Joint Genome Institute"/>
            <consortium name="Mycorrhizal Genomics Consortium"/>
            <person name="Kohler A."/>
            <person name="Kuo A."/>
            <person name="Nagy L.G."/>
            <person name="Floudas D."/>
            <person name="Copeland A."/>
            <person name="Barry K.W."/>
            <person name="Cichocki N."/>
            <person name="Veneault-Fourrey C."/>
            <person name="LaButti K."/>
            <person name="Lindquist E.A."/>
            <person name="Lipzen A."/>
            <person name="Lundell T."/>
            <person name="Morin E."/>
            <person name="Murat C."/>
            <person name="Riley R."/>
            <person name="Ohm R."/>
            <person name="Sun H."/>
            <person name="Tunlid A."/>
            <person name="Henrissat B."/>
            <person name="Grigoriev I.V."/>
            <person name="Hibbett D.S."/>
            <person name="Martin F."/>
        </authorList>
    </citation>
    <scope>NUCLEOTIDE SEQUENCE [LARGE SCALE GENOMIC DNA]</scope>
    <source>
        <strain evidence="2">h7</strain>
    </source>
</reference>
<name>A0A0C2XQE2_HEBCY</name>
<dbReference type="AlphaFoldDB" id="A0A0C2XQE2"/>
<accession>A0A0C2XQE2</accession>
<evidence type="ECO:0000313" key="1">
    <source>
        <dbReference type="EMBL" id="KIM39848.1"/>
    </source>
</evidence>
<proteinExistence type="predicted"/>